<evidence type="ECO:0000256" key="2">
    <source>
        <dbReference type="SAM" id="MobiDB-lite"/>
    </source>
</evidence>
<dbReference type="InterPro" id="IPR011010">
    <property type="entry name" value="DNA_brk_join_enz"/>
</dbReference>
<feature type="compositionally biased region" description="Polar residues" evidence="2">
    <location>
        <begin position="269"/>
        <end position="289"/>
    </location>
</feature>
<dbReference type="SUPFAM" id="SSF56349">
    <property type="entry name" value="DNA breaking-rejoining enzymes"/>
    <property type="match status" value="1"/>
</dbReference>
<evidence type="ECO:0000313" key="4">
    <source>
        <dbReference type="Proteomes" id="UP000324800"/>
    </source>
</evidence>
<evidence type="ECO:0008006" key="5">
    <source>
        <dbReference type="Google" id="ProtNLM"/>
    </source>
</evidence>
<reference evidence="3 4" key="1">
    <citation type="submission" date="2019-03" db="EMBL/GenBank/DDBJ databases">
        <title>Single cell metagenomics reveals metabolic interactions within the superorganism composed of flagellate Streblomastix strix and complex community of Bacteroidetes bacteria on its surface.</title>
        <authorList>
            <person name="Treitli S.C."/>
            <person name="Kolisko M."/>
            <person name="Husnik F."/>
            <person name="Keeling P."/>
            <person name="Hampl V."/>
        </authorList>
    </citation>
    <scope>NUCLEOTIDE SEQUENCE [LARGE SCALE GENOMIC DNA]</scope>
    <source>
        <strain evidence="3">ST1C</strain>
    </source>
</reference>
<evidence type="ECO:0000256" key="1">
    <source>
        <dbReference type="ARBA" id="ARBA00023172"/>
    </source>
</evidence>
<dbReference type="AlphaFoldDB" id="A0A5J4TPY5"/>
<name>A0A5J4TPY5_9EUKA</name>
<accession>A0A5J4TPY5</accession>
<dbReference type="EMBL" id="SNRW01027596">
    <property type="protein sequence ID" value="KAA6359982.1"/>
    <property type="molecule type" value="Genomic_DNA"/>
</dbReference>
<gene>
    <name evidence="3" type="ORF">EZS28_044491</name>
</gene>
<sequence>MRIRKKENEEEIWQLCQLLLQIESGYENYLKNTVTKEQIMFTALTIFMVFTTARLAELHRAYVISQCNAELIIETTILKQLQRIVRYRLKKADNAKIFPIFWWNAWIQHREKNWTIKSEELWNFNESEKLRDPDDLSRGIRQLMQKSGIYRKYSVISIRSATITTLLNRGISSSAIDRFTHNSEVASTVQRYYDRNNNDEARKLIAGISSETENELEEERGSAEQLGYVLLINKGGLFNNVVKQTKGGAHILHEVNHNPEGYAVPSVEDLSSSFTPPQSTNVAHQTDKE</sequence>
<dbReference type="Gene3D" id="1.10.443.10">
    <property type="entry name" value="Intergrase catalytic core"/>
    <property type="match status" value="1"/>
</dbReference>
<organism evidence="3 4">
    <name type="scientific">Streblomastix strix</name>
    <dbReference type="NCBI Taxonomy" id="222440"/>
    <lineage>
        <taxon>Eukaryota</taxon>
        <taxon>Metamonada</taxon>
        <taxon>Preaxostyla</taxon>
        <taxon>Oxymonadida</taxon>
        <taxon>Streblomastigidae</taxon>
        <taxon>Streblomastix</taxon>
    </lineage>
</organism>
<dbReference type="GO" id="GO:0015074">
    <property type="term" value="P:DNA integration"/>
    <property type="evidence" value="ECO:0007669"/>
    <property type="project" value="InterPro"/>
</dbReference>
<dbReference type="GO" id="GO:0003677">
    <property type="term" value="F:DNA binding"/>
    <property type="evidence" value="ECO:0007669"/>
    <property type="project" value="InterPro"/>
</dbReference>
<dbReference type="Proteomes" id="UP000324800">
    <property type="component" value="Unassembled WGS sequence"/>
</dbReference>
<feature type="region of interest" description="Disordered" evidence="2">
    <location>
        <begin position="268"/>
        <end position="289"/>
    </location>
</feature>
<comment type="caution">
    <text evidence="3">The sequence shown here is derived from an EMBL/GenBank/DDBJ whole genome shotgun (WGS) entry which is preliminary data.</text>
</comment>
<dbReference type="GO" id="GO:0006310">
    <property type="term" value="P:DNA recombination"/>
    <property type="evidence" value="ECO:0007669"/>
    <property type="project" value="UniProtKB-KW"/>
</dbReference>
<proteinExistence type="predicted"/>
<keyword evidence="1" id="KW-0233">DNA recombination</keyword>
<dbReference type="InterPro" id="IPR013762">
    <property type="entry name" value="Integrase-like_cat_sf"/>
</dbReference>
<evidence type="ECO:0000313" key="3">
    <source>
        <dbReference type="EMBL" id="KAA6359982.1"/>
    </source>
</evidence>
<protein>
    <recommendedName>
        <fullName evidence="5">Tyr recombinase domain-containing protein</fullName>
    </recommendedName>
</protein>